<evidence type="ECO:0000313" key="2">
    <source>
        <dbReference type="EMBL" id="MBD1545093.1"/>
    </source>
</evidence>
<dbReference type="AlphaFoldDB" id="A0A926S396"/>
<dbReference type="EMBL" id="JABFCZ010000002">
    <property type="protein sequence ID" value="MBD1545093.1"/>
    <property type="molecule type" value="Genomic_DNA"/>
</dbReference>
<evidence type="ECO:0000313" key="3">
    <source>
        <dbReference type="Proteomes" id="UP000598467"/>
    </source>
</evidence>
<sequence length="204" mass="22398">MTDKITSIEALERIYGVPVAASIVKVADRVTPLYRQMIAASPFCALATAGPEGLDCSPRGDPGTCVYVDDEKTLLIPDRRGNNRIDSLRNIVRDPRVALMMLIPSSGSTLRINGEAELTVDPALLQRFAVKGKEPRCIIRITIRELYFQCARAVLRAGLWDQAAQINPASLPTPGQILADMTNGETGGEAYDREWPERAAKTMW</sequence>
<feature type="domain" description="Pyridoxamine 5'-phosphate oxidase N-terminal" evidence="1">
    <location>
        <begin position="32"/>
        <end position="150"/>
    </location>
</feature>
<organism evidence="2 3">
    <name type="scientific">Roseibium aggregatum</name>
    <dbReference type="NCBI Taxonomy" id="187304"/>
    <lineage>
        <taxon>Bacteria</taxon>
        <taxon>Pseudomonadati</taxon>
        <taxon>Pseudomonadota</taxon>
        <taxon>Alphaproteobacteria</taxon>
        <taxon>Hyphomicrobiales</taxon>
        <taxon>Stappiaceae</taxon>
        <taxon>Roseibium</taxon>
    </lineage>
</organism>
<accession>A0A926S396</accession>
<dbReference type="SUPFAM" id="SSF50475">
    <property type="entry name" value="FMN-binding split barrel"/>
    <property type="match status" value="1"/>
</dbReference>
<dbReference type="InterPro" id="IPR012349">
    <property type="entry name" value="Split_barrel_FMN-bd"/>
</dbReference>
<dbReference type="InterPro" id="IPR011576">
    <property type="entry name" value="Pyridox_Oxase_N"/>
</dbReference>
<dbReference type="Pfam" id="PF01243">
    <property type="entry name" value="PNPOx_N"/>
    <property type="match status" value="1"/>
</dbReference>
<dbReference type="NCBIfam" id="TIGR04025">
    <property type="entry name" value="PPOX_FMN_DR2398"/>
    <property type="match status" value="1"/>
</dbReference>
<reference evidence="2" key="1">
    <citation type="submission" date="2020-05" db="EMBL/GenBank/DDBJ databases">
        <title>Identification of trans-AT polyketide cluster in two marine bacteria, producers of a novel glutaramide-containing polyketide sesbanimide D and analogs.</title>
        <authorList>
            <person name="Kacar D."/>
            <person name="Rodriguez P."/>
            <person name="Canedo L."/>
            <person name="Gonzalez E."/>
            <person name="Galan B."/>
            <person name="De La Calle F."/>
            <person name="Garcia J.L."/>
        </authorList>
    </citation>
    <scope>NUCLEOTIDE SEQUENCE</scope>
    <source>
        <strain evidence="2">PHM038</strain>
    </source>
</reference>
<dbReference type="PANTHER" id="PTHR42815:SF2">
    <property type="entry name" value="FAD-BINDING, PUTATIVE (AFU_ORTHOLOGUE AFUA_6G07600)-RELATED"/>
    <property type="match status" value="1"/>
</dbReference>
<dbReference type="Gene3D" id="2.30.110.10">
    <property type="entry name" value="Electron Transport, Fmn-binding Protein, Chain A"/>
    <property type="match status" value="1"/>
</dbReference>
<protein>
    <submittedName>
        <fullName evidence="2">Pyridoxamine 5'-phosphate oxidase family protein</fullName>
    </submittedName>
</protein>
<gene>
    <name evidence="2" type="ORF">HK439_02375</name>
</gene>
<comment type="caution">
    <text evidence="2">The sequence shown here is derived from an EMBL/GenBank/DDBJ whole genome shotgun (WGS) entry which is preliminary data.</text>
</comment>
<dbReference type="PANTHER" id="PTHR42815">
    <property type="entry name" value="FAD-BINDING, PUTATIVE (AFU_ORTHOLOGUE AFUA_6G07600)-RELATED"/>
    <property type="match status" value="1"/>
</dbReference>
<evidence type="ECO:0000259" key="1">
    <source>
        <dbReference type="Pfam" id="PF01243"/>
    </source>
</evidence>
<dbReference type="Proteomes" id="UP000598467">
    <property type="component" value="Unassembled WGS sequence"/>
</dbReference>
<dbReference type="InterPro" id="IPR024029">
    <property type="entry name" value="Pyridox_Oxase_FMN-dep"/>
</dbReference>
<dbReference type="RefSeq" id="WP_190289753.1">
    <property type="nucleotide sequence ID" value="NZ_JABFCZ010000002.1"/>
</dbReference>
<proteinExistence type="predicted"/>
<name>A0A926S396_9HYPH</name>